<evidence type="ECO:0000313" key="1">
    <source>
        <dbReference type="EMBL" id="KAJ2779155.1"/>
    </source>
</evidence>
<gene>
    <name evidence="1" type="ORF">GGI18_003965</name>
</gene>
<reference evidence="1" key="1">
    <citation type="submission" date="2022-07" db="EMBL/GenBank/DDBJ databases">
        <title>Phylogenomic reconstructions and comparative analyses of Kickxellomycotina fungi.</title>
        <authorList>
            <person name="Reynolds N.K."/>
            <person name="Stajich J.E."/>
            <person name="Barry K."/>
            <person name="Grigoriev I.V."/>
            <person name="Crous P."/>
            <person name="Smith M.E."/>
        </authorList>
    </citation>
    <scope>NUCLEOTIDE SEQUENCE</scope>
    <source>
        <strain evidence="1">BCRC 34191</strain>
    </source>
</reference>
<accession>A0ACC1KAM7</accession>
<comment type="caution">
    <text evidence="1">The sequence shown here is derived from an EMBL/GenBank/DDBJ whole genome shotgun (WGS) entry which is preliminary data.</text>
</comment>
<evidence type="ECO:0000313" key="2">
    <source>
        <dbReference type="Proteomes" id="UP001140066"/>
    </source>
</evidence>
<name>A0ACC1KAM7_9FUNG</name>
<dbReference type="Proteomes" id="UP001140066">
    <property type="component" value="Unassembled WGS sequence"/>
</dbReference>
<proteinExistence type="predicted"/>
<protein>
    <submittedName>
        <fullName evidence="1">Uncharacterized protein</fullName>
    </submittedName>
</protein>
<dbReference type="EMBL" id="JANBUK010001609">
    <property type="protein sequence ID" value="KAJ2779155.1"/>
    <property type="molecule type" value="Genomic_DNA"/>
</dbReference>
<keyword evidence="2" id="KW-1185">Reference proteome</keyword>
<sequence length="526" mass="58463">MLLWVLWAMVPLLGMALLFVPHDENIMSTMPLKNQDHVSDMPRFAVYALIRMLPPILVTILVYVTALERMLADVPHLGQLASVFGRADWLALDQEQQWAVLAAQTFAMVAFVFHVVCVSSTLMYRTRSCLEFVPFRNFAWVVASALCLLLTFVFAALLLAFGEAHIGRVSWYTYLIAFAGPLVLLPLQDCSTTATTPQQQGSSPVNTEGGAGWSGEQIDERVPTNSSDGKEGSFLSIERWPILGRSSQRRRDDPSLPTALPGSSPPVAKGMHRSSQSFSMPHTSTMPPRDWRILRDGSKHKRTTSSVLPENPPQRLPFTTTFSTLGKSRPLEQLSAPGVLGGPRPLDEALGESDFIGYPPGGLEIRSSGLVVVCEQKSPDVCEYVVRRDSAGLRASDMLAIALVSWAAHIFFRGPTLLALLPMAVYLVRSGLQVYQESLVVIRNVGIQTETVTLAGFRKVRSFELFQIDDLVIHEALQLFEYRYYMAVLPRDPELHSINIMFPNLLPKLEALLPIYHGSRRLLFSK</sequence>
<organism evidence="1 2">
    <name type="scientific">Coemansia linderi</name>
    <dbReference type="NCBI Taxonomy" id="2663919"/>
    <lineage>
        <taxon>Eukaryota</taxon>
        <taxon>Fungi</taxon>
        <taxon>Fungi incertae sedis</taxon>
        <taxon>Zoopagomycota</taxon>
        <taxon>Kickxellomycotina</taxon>
        <taxon>Kickxellomycetes</taxon>
        <taxon>Kickxellales</taxon>
        <taxon>Kickxellaceae</taxon>
        <taxon>Coemansia</taxon>
    </lineage>
</organism>